<accession>A0A517ZE01</accession>
<dbReference type="RefSeq" id="WP_145371976.1">
    <property type="nucleotide sequence ID" value="NZ_CP036275.1"/>
</dbReference>
<feature type="compositionally biased region" description="Acidic residues" evidence="1">
    <location>
        <begin position="93"/>
        <end position="102"/>
    </location>
</feature>
<organism evidence="2 3">
    <name type="scientific">Maioricimonas rarisocia</name>
    <dbReference type="NCBI Taxonomy" id="2528026"/>
    <lineage>
        <taxon>Bacteria</taxon>
        <taxon>Pseudomonadati</taxon>
        <taxon>Planctomycetota</taxon>
        <taxon>Planctomycetia</taxon>
        <taxon>Planctomycetales</taxon>
        <taxon>Planctomycetaceae</taxon>
        <taxon>Maioricimonas</taxon>
    </lineage>
</organism>
<dbReference type="OrthoDB" id="286727at2"/>
<sequence length="141" mass="14760">MVNRVSMFLAPLALIACGCSRSDLPELGEVSGHVTLDGEPLSNAIVNFTPVGEGRPSTAQTDADGYYSLQYLAGVNGALIGEHVVTVEPVMTEEMDNYDEENPQAGGEPPPQLPDAAWDGSIKKEVTAEGSTIDIELANGG</sequence>
<evidence type="ECO:0000256" key="1">
    <source>
        <dbReference type="SAM" id="MobiDB-lite"/>
    </source>
</evidence>
<dbReference type="Gene3D" id="2.60.40.1120">
    <property type="entry name" value="Carboxypeptidase-like, regulatory domain"/>
    <property type="match status" value="1"/>
</dbReference>
<evidence type="ECO:0008006" key="4">
    <source>
        <dbReference type="Google" id="ProtNLM"/>
    </source>
</evidence>
<protein>
    <recommendedName>
        <fullName evidence="4">Carboxypeptidase regulatory-like domain-containing protein</fullName>
    </recommendedName>
</protein>
<reference evidence="2 3" key="1">
    <citation type="submission" date="2019-02" db="EMBL/GenBank/DDBJ databases">
        <title>Deep-cultivation of Planctomycetes and their phenomic and genomic characterization uncovers novel biology.</title>
        <authorList>
            <person name="Wiegand S."/>
            <person name="Jogler M."/>
            <person name="Boedeker C."/>
            <person name="Pinto D."/>
            <person name="Vollmers J."/>
            <person name="Rivas-Marin E."/>
            <person name="Kohn T."/>
            <person name="Peeters S.H."/>
            <person name="Heuer A."/>
            <person name="Rast P."/>
            <person name="Oberbeckmann S."/>
            <person name="Bunk B."/>
            <person name="Jeske O."/>
            <person name="Meyerdierks A."/>
            <person name="Storesund J.E."/>
            <person name="Kallscheuer N."/>
            <person name="Luecker S."/>
            <person name="Lage O.M."/>
            <person name="Pohl T."/>
            <person name="Merkel B.J."/>
            <person name="Hornburger P."/>
            <person name="Mueller R.-W."/>
            <person name="Bruemmer F."/>
            <person name="Labrenz M."/>
            <person name="Spormann A.M."/>
            <person name="Op den Camp H."/>
            <person name="Overmann J."/>
            <person name="Amann R."/>
            <person name="Jetten M.S.M."/>
            <person name="Mascher T."/>
            <person name="Medema M.H."/>
            <person name="Devos D.P."/>
            <person name="Kaster A.-K."/>
            <person name="Ovreas L."/>
            <person name="Rohde M."/>
            <person name="Galperin M.Y."/>
            <person name="Jogler C."/>
        </authorList>
    </citation>
    <scope>NUCLEOTIDE SEQUENCE [LARGE SCALE GENOMIC DNA]</scope>
    <source>
        <strain evidence="2 3">Mal4</strain>
    </source>
</reference>
<name>A0A517ZE01_9PLAN</name>
<dbReference type="EMBL" id="CP036275">
    <property type="protein sequence ID" value="QDU40708.1"/>
    <property type="molecule type" value="Genomic_DNA"/>
</dbReference>
<dbReference type="SUPFAM" id="SSF49464">
    <property type="entry name" value="Carboxypeptidase regulatory domain-like"/>
    <property type="match status" value="1"/>
</dbReference>
<proteinExistence type="predicted"/>
<keyword evidence="3" id="KW-1185">Reference proteome</keyword>
<dbReference type="Proteomes" id="UP000320496">
    <property type="component" value="Chromosome"/>
</dbReference>
<dbReference type="AlphaFoldDB" id="A0A517ZE01"/>
<evidence type="ECO:0000313" key="2">
    <source>
        <dbReference type="EMBL" id="QDU40708.1"/>
    </source>
</evidence>
<dbReference type="KEGG" id="mri:Mal4_50660"/>
<feature type="region of interest" description="Disordered" evidence="1">
    <location>
        <begin position="93"/>
        <end position="118"/>
    </location>
</feature>
<dbReference type="InterPro" id="IPR008969">
    <property type="entry name" value="CarboxyPept-like_regulatory"/>
</dbReference>
<gene>
    <name evidence="2" type="ORF">Mal4_50660</name>
</gene>
<dbReference type="PROSITE" id="PS51257">
    <property type="entry name" value="PROKAR_LIPOPROTEIN"/>
    <property type="match status" value="1"/>
</dbReference>
<evidence type="ECO:0000313" key="3">
    <source>
        <dbReference type="Proteomes" id="UP000320496"/>
    </source>
</evidence>